<accession>A0ACC0R592</accession>
<dbReference type="EMBL" id="CM046506">
    <property type="protein sequence ID" value="KAI8671656.1"/>
    <property type="molecule type" value="Genomic_DNA"/>
</dbReference>
<keyword evidence="2" id="KW-1185">Reference proteome</keyword>
<proteinExistence type="predicted"/>
<evidence type="ECO:0000313" key="1">
    <source>
        <dbReference type="EMBL" id="KAI8671656.1"/>
    </source>
</evidence>
<sequence length="723" mass="80525">MEVVGGIAAVLQLVQAVGNTVIYVSQVYHDVRDMDDTLQDFDSQLDATRMMLSVLSDGIRRSALGQNTPPWWNQSALEGILNSYDRSYSRLGAIFVEIGRQRSSATALRAYIRKRRYDGDISHLRLSIDTYTSALQLPVLIQTIQGSTFAVPQPPTGDAAASFDELGRSEDSQAELDAVKQKEKLDMENDTRATLGVLKGLMGHVKDYASSIESPSTSSRLTQPSSKARRGHRDTMRAITSPDSRNNIFASPGLDFQVRLPPTKHQDVSDWAGNVYHGDNLSFTSASLDSSLPSVANTTQSALSTSTRGTSLLDELHERRIQAAEKFMKEKMFDKAIPHLERLLSSSSDPEFAQGASRPVRSLAKALVYSQNDDSTVEGYCQRFPSIRAWVDEYRLEHGLYLLGQGNYDHAIVLLQSYKTDSVLSRGSVVSSEGSGNSSTWNIESLEHPINVYQGHQLSPARFAGSKTRQKIQIALYRALLRSSKSIDKDEAIPILERLLQWECLDSADKGDTLSLLAEAYRFKGNFEDAKSHGIQACQIKMDLLGRDHEDTTACITLMANICLDNNDPDEDLWRGMLSQHRPTNGGVYTSPPRFPEVQDRLSSCIQEMQRLATKSPKQAARFRVNYLKENYCPILSQRMSDSELIECRDWTPSPQECLSDLFFFDESLLCWDCLSKHMETTHTLAGRAVGAACFTHRFGRPSGFTGLSPFHFFAMAVPKPGK</sequence>
<name>A0ACC0R592_9HYPO</name>
<reference evidence="1" key="1">
    <citation type="submission" date="2022-06" db="EMBL/GenBank/DDBJ databases">
        <title>Fusarium solani species complex genomes reveal bases of compartmentalisation and animal pathogenesis.</title>
        <authorList>
            <person name="Tsai I.J."/>
        </authorList>
    </citation>
    <scope>NUCLEOTIDE SEQUENCE</scope>
    <source>
        <strain evidence="1">Fu6.1</strain>
    </source>
</reference>
<organism evidence="1 2">
    <name type="scientific">Fusarium keratoplasticum</name>
    <dbReference type="NCBI Taxonomy" id="1328300"/>
    <lineage>
        <taxon>Eukaryota</taxon>
        <taxon>Fungi</taxon>
        <taxon>Dikarya</taxon>
        <taxon>Ascomycota</taxon>
        <taxon>Pezizomycotina</taxon>
        <taxon>Sordariomycetes</taxon>
        <taxon>Hypocreomycetidae</taxon>
        <taxon>Hypocreales</taxon>
        <taxon>Nectriaceae</taxon>
        <taxon>Fusarium</taxon>
        <taxon>Fusarium solani species complex</taxon>
    </lineage>
</organism>
<dbReference type="Proteomes" id="UP001065298">
    <property type="component" value="Chromosome 4"/>
</dbReference>
<evidence type="ECO:0000313" key="2">
    <source>
        <dbReference type="Proteomes" id="UP001065298"/>
    </source>
</evidence>
<comment type="caution">
    <text evidence="1">The sequence shown here is derived from an EMBL/GenBank/DDBJ whole genome shotgun (WGS) entry which is preliminary data.</text>
</comment>
<protein>
    <submittedName>
        <fullName evidence="1">Uncharacterized protein</fullName>
    </submittedName>
</protein>
<gene>
    <name evidence="1" type="ORF">NCS57_00641400</name>
</gene>